<protein>
    <submittedName>
        <fullName evidence="1">Uncharacterized protein</fullName>
    </submittedName>
</protein>
<comment type="caution">
    <text evidence="1">The sequence shown here is derived from an EMBL/GenBank/DDBJ whole genome shotgun (WGS) entry which is preliminary data.</text>
</comment>
<gene>
    <name evidence="1" type="ORF">S01H1_79076</name>
</gene>
<sequence length="188" mass="19805">MKSYTEFMLRWASPKKPQFAVDILTDAGYTSGAIQKMTINVAWDNLAKAIGLEAAGLALTGQYLPKAEAEAAIKNLFEPEVVAPLPEVTPPVAEVPVVPPEAVPPVAGVPAVAEVPVLPEAIPPVAEVPPTVVEKVKVPEIKEVPTTIIEEGGIPISPEEPIASGVADNVPILKDVGLKEKGRMSRKV</sequence>
<dbReference type="AlphaFoldDB" id="X0ZPQ4"/>
<proteinExistence type="predicted"/>
<name>X0ZPQ4_9ZZZZ</name>
<accession>X0ZPQ4</accession>
<evidence type="ECO:0000313" key="1">
    <source>
        <dbReference type="EMBL" id="GAG50191.1"/>
    </source>
</evidence>
<dbReference type="EMBL" id="BARS01053272">
    <property type="protein sequence ID" value="GAG50191.1"/>
    <property type="molecule type" value="Genomic_DNA"/>
</dbReference>
<feature type="non-terminal residue" evidence="1">
    <location>
        <position position="188"/>
    </location>
</feature>
<reference evidence="1" key="1">
    <citation type="journal article" date="2014" name="Front. Microbiol.">
        <title>High frequency of phylogenetically diverse reductive dehalogenase-homologous genes in deep subseafloor sedimentary metagenomes.</title>
        <authorList>
            <person name="Kawai M."/>
            <person name="Futagami T."/>
            <person name="Toyoda A."/>
            <person name="Takaki Y."/>
            <person name="Nishi S."/>
            <person name="Hori S."/>
            <person name="Arai W."/>
            <person name="Tsubouchi T."/>
            <person name="Morono Y."/>
            <person name="Uchiyama I."/>
            <person name="Ito T."/>
            <person name="Fujiyama A."/>
            <person name="Inagaki F."/>
            <person name="Takami H."/>
        </authorList>
    </citation>
    <scope>NUCLEOTIDE SEQUENCE</scope>
    <source>
        <strain evidence="1">Expedition CK06-06</strain>
    </source>
</reference>
<organism evidence="1">
    <name type="scientific">marine sediment metagenome</name>
    <dbReference type="NCBI Taxonomy" id="412755"/>
    <lineage>
        <taxon>unclassified sequences</taxon>
        <taxon>metagenomes</taxon>
        <taxon>ecological metagenomes</taxon>
    </lineage>
</organism>